<gene>
    <name evidence="1" type="ORF">DFP82_107113</name>
</gene>
<dbReference type="EMBL" id="QJSU01000007">
    <property type="protein sequence ID" value="PYE38491.1"/>
    <property type="molecule type" value="Genomic_DNA"/>
</dbReference>
<protein>
    <submittedName>
        <fullName evidence="1">Uncharacterized protein</fullName>
    </submittedName>
</protein>
<dbReference type="AlphaFoldDB" id="A0A2V4UY97"/>
<comment type="caution">
    <text evidence="1">The sequence shown here is derived from an EMBL/GenBank/DDBJ whole genome shotgun (WGS) entry which is preliminary data.</text>
</comment>
<accession>A0A2V4UY97</accession>
<sequence length="80" mass="9050">MQPTLDIKTARADGIERIPSEPAACFGWDEERKNEGSAIILYTLTNEKHGVYETPPFKKYEEDNTKQITCLVMIDSSSNL</sequence>
<name>A0A2V4UY97_9GAMM</name>
<keyword evidence="2" id="KW-1185">Reference proteome</keyword>
<dbReference type="RefSeq" id="WP_110923641.1">
    <property type="nucleotide sequence ID" value="NZ_QJSU01000007.1"/>
</dbReference>
<proteinExistence type="predicted"/>
<organism evidence="1 2">
    <name type="scientific">Psychrobacter fozii</name>
    <dbReference type="NCBI Taxonomy" id="198480"/>
    <lineage>
        <taxon>Bacteria</taxon>
        <taxon>Pseudomonadati</taxon>
        <taxon>Pseudomonadota</taxon>
        <taxon>Gammaproteobacteria</taxon>
        <taxon>Moraxellales</taxon>
        <taxon>Moraxellaceae</taxon>
        <taxon>Psychrobacter</taxon>
    </lineage>
</organism>
<dbReference type="Proteomes" id="UP000247746">
    <property type="component" value="Unassembled WGS sequence"/>
</dbReference>
<evidence type="ECO:0000313" key="2">
    <source>
        <dbReference type="Proteomes" id="UP000247746"/>
    </source>
</evidence>
<reference evidence="1 2" key="1">
    <citation type="submission" date="2018-06" db="EMBL/GenBank/DDBJ databases">
        <title>Genomic Encyclopedia of Type Strains, Phase III (KMG-III): the genomes of soil and plant-associated and newly described type strains.</title>
        <authorList>
            <person name="Whitman W."/>
        </authorList>
    </citation>
    <scope>NUCLEOTIDE SEQUENCE [LARGE SCALE GENOMIC DNA]</scope>
    <source>
        <strain evidence="1 2">CECT 5889</strain>
    </source>
</reference>
<evidence type="ECO:0000313" key="1">
    <source>
        <dbReference type="EMBL" id="PYE38491.1"/>
    </source>
</evidence>